<dbReference type="InterPro" id="IPR017055">
    <property type="entry name" value="Sig_transdc_His_kinase_DctB"/>
</dbReference>
<dbReference type="GO" id="GO:0000155">
    <property type="term" value="F:phosphorelay sensor kinase activity"/>
    <property type="evidence" value="ECO:0007669"/>
    <property type="project" value="UniProtKB-UniRule"/>
</dbReference>
<keyword evidence="9 12" id="KW-0067">ATP-binding</keyword>
<organism evidence="15 16">
    <name type="scientific">Rhizobium tropici</name>
    <dbReference type="NCBI Taxonomy" id="398"/>
    <lineage>
        <taxon>Bacteria</taxon>
        <taxon>Pseudomonadati</taxon>
        <taxon>Pseudomonadota</taxon>
        <taxon>Alphaproteobacteria</taxon>
        <taxon>Hyphomicrobiales</taxon>
        <taxon>Rhizobiaceae</taxon>
        <taxon>Rhizobium/Agrobacterium group</taxon>
        <taxon>Rhizobium</taxon>
    </lineage>
</organism>
<dbReference type="EC" id="2.7.13.3" evidence="12"/>
<dbReference type="PIRSF" id="PIRSF036431">
    <property type="entry name" value="STHK_DctB"/>
    <property type="match status" value="1"/>
</dbReference>
<reference evidence="15 16" key="1">
    <citation type="submission" date="2018-06" db="EMBL/GenBank/DDBJ databases">
        <title>Whole Genome Sequence of an efficient microsymbiont, Rhizobium tropici.</title>
        <authorList>
            <person name="Srinivasan R."/>
            <person name="Singh H.V."/>
            <person name="Srivastava R."/>
            <person name="Kumari B."/>
            <person name="Radhakrishna A."/>
        </authorList>
    </citation>
    <scope>NUCLEOTIDE SEQUENCE [LARGE SCALE GENOMIC DNA]</scope>
    <source>
        <strain evidence="15 16">IGFRI Rhizo-19</strain>
    </source>
</reference>
<gene>
    <name evidence="15" type="ORF">DQ393_16330</name>
</gene>
<feature type="domain" description="Histidine kinase" evidence="14">
    <location>
        <begin position="386"/>
        <end position="596"/>
    </location>
</feature>
<keyword evidence="6 12" id="KW-0812">Transmembrane</keyword>
<dbReference type="Gene3D" id="6.10.250.3020">
    <property type="match status" value="1"/>
</dbReference>
<accession>A0A329YJ42</accession>
<evidence type="ECO:0000256" key="3">
    <source>
        <dbReference type="ARBA" id="ARBA00022475"/>
    </source>
</evidence>
<evidence type="ECO:0000313" key="16">
    <source>
        <dbReference type="Proteomes" id="UP000251205"/>
    </source>
</evidence>
<dbReference type="SMART" id="SM00387">
    <property type="entry name" value="HATPase_c"/>
    <property type="match status" value="1"/>
</dbReference>
<dbReference type="GO" id="GO:0005524">
    <property type="term" value="F:ATP binding"/>
    <property type="evidence" value="ECO:0007669"/>
    <property type="project" value="UniProtKB-UniRule"/>
</dbReference>
<feature type="coiled-coil region" evidence="13">
    <location>
        <begin position="350"/>
        <end position="377"/>
    </location>
</feature>
<dbReference type="InterPro" id="IPR036890">
    <property type="entry name" value="HATPase_C_sf"/>
</dbReference>
<dbReference type="PRINTS" id="PR00344">
    <property type="entry name" value="BCTRLSENSOR"/>
</dbReference>
<dbReference type="Gene3D" id="3.30.565.10">
    <property type="entry name" value="Histidine kinase-like ATPase, C-terminal domain"/>
    <property type="match status" value="1"/>
</dbReference>
<feature type="transmembrane region" description="Helical" evidence="12">
    <location>
        <begin position="20"/>
        <end position="42"/>
    </location>
</feature>
<dbReference type="OrthoDB" id="7568856at2"/>
<keyword evidence="12" id="KW-0472">Membrane</keyword>
<dbReference type="PROSITE" id="PS50109">
    <property type="entry name" value="HIS_KIN"/>
    <property type="match status" value="1"/>
</dbReference>
<keyword evidence="10 12" id="KW-1133">Transmembrane helix</keyword>
<proteinExistence type="predicted"/>
<comment type="caution">
    <text evidence="15">The sequence shown here is derived from an EMBL/GenBank/DDBJ whole genome shotgun (WGS) entry which is preliminary data.</text>
</comment>
<evidence type="ECO:0000256" key="1">
    <source>
        <dbReference type="ARBA" id="ARBA00000085"/>
    </source>
</evidence>
<dbReference type="SUPFAM" id="SSF55874">
    <property type="entry name" value="ATPase domain of HSP90 chaperone/DNA topoisomerase II/histidine kinase"/>
    <property type="match status" value="1"/>
</dbReference>
<dbReference type="PANTHER" id="PTHR43065">
    <property type="entry name" value="SENSOR HISTIDINE KINASE"/>
    <property type="match status" value="1"/>
</dbReference>
<evidence type="ECO:0000256" key="12">
    <source>
        <dbReference type="PIRNR" id="PIRNR036431"/>
    </source>
</evidence>
<dbReference type="Proteomes" id="UP000251205">
    <property type="component" value="Unassembled WGS sequence"/>
</dbReference>
<dbReference type="InterPro" id="IPR004358">
    <property type="entry name" value="Sig_transdc_His_kin-like_C"/>
</dbReference>
<dbReference type="EMBL" id="QMKK01000040">
    <property type="protein sequence ID" value="RAX40500.1"/>
    <property type="molecule type" value="Genomic_DNA"/>
</dbReference>
<evidence type="ECO:0000256" key="4">
    <source>
        <dbReference type="ARBA" id="ARBA00022553"/>
    </source>
</evidence>
<evidence type="ECO:0000256" key="11">
    <source>
        <dbReference type="ARBA" id="ARBA00023012"/>
    </source>
</evidence>
<protein>
    <recommendedName>
        <fullName evidence="12">C4-dicarboxylate transport sensor protein</fullName>
        <ecNumber evidence="12">2.7.13.3</ecNumber>
    </recommendedName>
</protein>
<dbReference type="Gene3D" id="3.30.450.20">
    <property type="entry name" value="PAS domain"/>
    <property type="match status" value="2"/>
</dbReference>
<keyword evidence="7 12" id="KW-0547">Nucleotide-binding</keyword>
<evidence type="ECO:0000256" key="13">
    <source>
        <dbReference type="SAM" id="Coils"/>
    </source>
</evidence>
<feature type="transmembrane region" description="Helical" evidence="12">
    <location>
        <begin position="304"/>
        <end position="324"/>
    </location>
</feature>
<evidence type="ECO:0000256" key="2">
    <source>
        <dbReference type="ARBA" id="ARBA00004651"/>
    </source>
</evidence>
<dbReference type="SUPFAM" id="SSF103190">
    <property type="entry name" value="Sensory domain-like"/>
    <property type="match status" value="1"/>
</dbReference>
<evidence type="ECO:0000256" key="10">
    <source>
        <dbReference type="ARBA" id="ARBA00022989"/>
    </source>
</evidence>
<dbReference type="SUPFAM" id="SSF47384">
    <property type="entry name" value="Homodimeric domain of signal transducing histidine kinase"/>
    <property type="match status" value="1"/>
</dbReference>
<name>A0A329YJ42_RHITR</name>
<dbReference type="AlphaFoldDB" id="A0A329YJ42"/>
<keyword evidence="8 12" id="KW-0418">Kinase</keyword>
<dbReference type="Gene3D" id="1.10.287.130">
    <property type="match status" value="1"/>
</dbReference>
<evidence type="ECO:0000256" key="7">
    <source>
        <dbReference type="ARBA" id="ARBA00022741"/>
    </source>
</evidence>
<comment type="catalytic activity">
    <reaction evidence="1 12">
        <text>ATP + protein L-histidine = ADP + protein N-phospho-L-histidine.</text>
        <dbReference type="EC" id="2.7.13.3"/>
    </reaction>
</comment>
<dbReference type="InterPro" id="IPR036097">
    <property type="entry name" value="HisK_dim/P_sf"/>
</dbReference>
<dbReference type="CDD" id="cd00082">
    <property type="entry name" value="HisKA"/>
    <property type="match status" value="1"/>
</dbReference>
<keyword evidence="5 12" id="KW-0808">Transferase</keyword>
<keyword evidence="13" id="KW-0175">Coiled coil</keyword>
<dbReference type="Pfam" id="PF02518">
    <property type="entry name" value="HATPase_c"/>
    <property type="match status" value="1"/>
</dbReference>
<evidence type="ECO:0000256" key="8">
    <source>
        <dbReference type="ARBA" id="ARBA00022777"/>
    </source>
</evidence>
<dbReference type="InterPro" id="IPR029151">
    <property type="entry name" value="Sensor-like_sf"/>
</dbReference>
<keyword evidence="4" id="KW-0597">Phosphoprotein</keyword>
<evidence type="ECO:0000256" key="9">
    <source>
        <dbReference type="ARBA" id="ARBA00022840"/>
    </source>
</evidence>
<dbReference type="GO" id="GO:0005886">
    <property type="term" value="C:plasma membrane"/>
    <property type="evidence" value="ECO:0007669"/>
    <property type="project" value="UniProtKB-SubCell"/>
</dbReference>
<dbReference type="PANTHER" id="PTHR43065:SF46">
    <property type="entry name" value="C4-DICARBOXYLATE TRANSPORT SENSOR PROTEIN DCTB"/>
    <property type="match status" value="1"/>
</dbReference>
<evidence type="ECO:0000259" key="14">
    <source>
        <dbReference type="PROSITE" id="PS50109"/>
    </source>
</evidence>
<evidence type="ECO:0000256" key="6">
    <source>
        <dbReference type="ARBA" id="ARBA00022692"/>
    </source>
</evidence>
<evidence type="ECO:0000313" key="15">
    <source>
        <dbReference type="EMBL" id="RAX40500.1"/>
    </source>
</evidence>
<evidence type="ECO:0000256" key="5">
    <source>
        <dbReference type="ARBA" id="ARBA00022679"/>
    </source>
</evidence>
<sequence length="596" mass="64115">MAISRLVQYSAQMTAFGWARILLIAMAGVAAAAGIWLTALSLSRHEALARLEAEAAGLAVQHSRLVDSELARFRLLPIVLGEYRDLGEALASPTADAARRLDQKLGFLAHQTGAYIIYLVDHTGLVISASNAGTEDSFVGKNFSFRPYFSEAMKDGMAEYYGAGAISGRPGLFIARRVGDAAAPAGVVVVKFEFEPVSRIWANDPGKTLVVDEHQIILAASDPSQVLTALAPLSPEDRARVVASGQYRDAALGPGNYRVEDAGRIRGPRDQIMVAAEQPVAGTRLRLLHLLDTRMALQEARAQAWLLALPVILGLVVIGAAIWWRMTRVARAAADRRALEEAVAARTAELRDEMAERTRAEDRYRDAREELAQANRLASVGSITAGLMHEINQPVATIRTLAENARHHLAANRLDRVGANLDAAVDVTARIGTIMQEMRRFSRRGRHAAGPEPLDAIIAGALLLVGNRFRKAAVRLDLPPQGQPQVLAERVRLEQVLVNLLQNAIDAVSNVDDPHVALLVEAAEKDTVRLTVADNGPGIDPDLGKEIFRPFMTGKPDGLGLGLGIAQDIMNDLGGSLTIGPSPLGGAAFIVTMRRA</sequence>
<keyword evidence="12" id="KW-0997">Cell inner membrane</keyword>
<comment type="subcellular location">
    <subcellularLocation>
        <location evidence="12">Cell inner membrane</location>
    </subcellularLocation>
    <subcellularLocation>
        <location evidence="2">Cell membrane</location>
        <topology evidence="2">Multi-pass membrane protein</topology>
    </subcellularLocation>
</comment>
<dbReference type="InterPro" id="IPR003661">
    <property type="entry name" value="HisK_dim/P_dom"/>
</dbReference>
<dbReference type="InterPro" id="IPR005467">
    <property type="entry name" value="His_kinase_dom"/>
</dbReference>
<dbReference type="InterPro" id="IPR003594">
    <property type="entry name" value="HATPase_dom"/>
</dbReference>
<keyword evidence="11 12" id="KW-0902">Two-component regulatory system</keyword>
<comment type="function">
    <text evidence="12">Member of the two-component regulatory system DctB/DctD involved in the transport of C4-dicarboxylates. DctB functions as a membrane-associated protein kinase that phosphorylates DctD in response to environmental signals.</text>
</comment>
<keyword evidence="3 12" id="KW-1003">Cell membrane</keyword>